<organism evidence="1 2">
    <name type="scientific">Arenicella xantha</name>
    <dbReference type="NCBI Taxonomy" id="644221"/>
    <lineage>
        <taxon>Bacteria</taxon>
        <taxon>Pseudomonadati</taxon>
        <taxon>Pseudomonadota</taxon>
        <taxon>Gammaproteobacteria</taxon>
        <taxon>Arenicellales</taxon>
        <taxon>Arenicellaceae</taxon>
        <taxon>Arenicella</taxon>
    </lineage>
</organism>
<dbReference type="InParanoid" id="A0A395JH86"/>
<dbReference type="Proteomes" id="UP000253083">
    <property type="component" value="Unassembled WGS sequence"/>
</dbReference>
<protein>
    <submittedName>
        <fullName evidence="1">Uncharacterized protein</fullName>
    </submittedName>
</protein>
<accession>A0A395JH86</accession>
<sequence>MDYSLFVKWIGRDLDAPPNQSEPQTSEVLSAEPITIETAKLSCPGFLIQTSFSTALISIIATKPNPHTSTALSPSR</sequence>
<dbReference type="EMBL" id="QNRT01000009">
    <property type="protein sequence ID" value="RBP47154.1"/>
    <property type="molecule type" value="Genomic_DNA"/>
</dbReference>
<dbReference type="AlphaFoldDB" id="A0A395JH86"/>
<reference evidence="1 2" key="1">
    <citation type="submission" date="2018-06" db="EMBL/GenBank/DDBJ databases">
        <title>Genomic Encyclopedia of Type Strains, Phase IV (KMG-IV): sequencing the most valuable type-strain genomes for metagenomic binning, comparative biology and taxonomic classification.</title>
        <authorList>
            <person name="Goeker M."/>
        </authorList>
    </citation>
    <scope>NUCLEOTIDE SEQUENCE [LARGE SCALE GENOMIC DNA]</scope>
    <source>
        <strain evidence="1 2">DSM 24032</strain>
    </source>
</reference>
<proteinExistence type="predicted"/>
<keyword evidence="2" id="KW-1185">Reference proteome</keyword>
<evidence type="ECO:0000313" key="1">
    <source>
        <dbReference type="EMBL" id="RBP47154.1"/>
    </source>
</evidence>
<evidence type="ECO:0000313" key="2">
    <source>
        <dbReference type="Proteomes" id="UP000253083"/>
    </source>
</evidence>
<gene>
    <name evidence="1" type="ORF">DFR28_10926</name>
</gene>
<name>A0A395JH86_9GAMM</name>
<comment type="caution">
    <text evidence="1">The sequence shown here is derived from an EMBL/GenBank/DDBJ whole genome shotgun (WGS) entry which is preliminary data.</text>
</comment>